<feature type="transmembrane region" description="Helical" evidence="6">
    <location>
        <begin position="12"/>
        <end position="30"/>
    </location>
</feature>
<keyword evidence="10" id="KW-1185">Reference proteome</keyword>
<dbReference type="PaxDb" id="667014-Thein_0166"/>
<dbReference type="InterPro" id="IPR035681">
    <property type="entry name" value="ComA-like_MBL"/>
</dbReference>
<feature type="transmembrane region" description="Helical" evidence="6">
    <location>
        <begin position="252"/>
        <end position="270"/>
    </location>
</feature>
<keyword evidence="5 6" id="KW-0472">Membrane</keyword>
<dbReference type="InterPro" id="IPR001279">
    <property type="entry name" value="Metallo-B-lactamas"/>
</dbReference>
<keyword evidence="4 6" id="KW-1133">Transmembrane helix</keyword>
<feature type="domain" description="Metallo-beta-lactamase" evidence="7">
    <location>
        <begin position="496"/>
        <end position="577"/>
    </location>
</feature>
<evidence type="ECO:0000313" key="9">
    <source>
        <dbReference type="EMBL" id="AEH44051.1"/>
    </source>
</evidence>
<dbReference type="PATRIC" id="fig|667014.3.peg.171"/>
<dbReference type="KEGG" id="tid:Thein_0166"/>
<dbReference type="GO" id="GO:0030420">
    <property type="term" value="P:establishment of competence for transformation"/>
    <property type="evidence" value="ECO:0007669"/>
    <property type="project" value="InterPro"/>
</dbReference>
<reference evidence="9 10" key="2">
    <citation type="journal article" date="2012" name="Stand. Genomic Sci.">
        <title>Complete genome sequence of the thermophilic sulfate-reducing ocean bacterium Thermodesulfatator indicus type strain (CIR29812(T)).</title>
        <authorList>
            <person name="Anderson I."/>
            <person name="Saunders E."/>
            <person name="Lapidus A."/>
            <person name="Nolan M."/>
            <person name="Lucas S."/>
            <person name="Tice H."/>
            <person name="Del Rio T.G."/>
            <person name="Cheng J.F."/>
            <person name="Han C."/>
            <person name="Tapia R."/>
            <person name="Goodwin L.A."/>
            <person name="Pitluck S."/>
            <person name="Liolios K."/>
            <person name="Mavromatis K."/>
            <person name="Pagani I."/>
            <person name="Ivanova N."/>
            <person name="Mikhailova N."/>
            <person name="Pati A."/>
            <person name="Chen A."/>
            <person name="Palaniappan K."/>
            <person name="Land M."/>
            <person name="Hauser L."/>
            <person name="Jeffries C.D."/>
            <person name="Chang Y.J."/>
            <person name="Brambilla E.M."/>
            <person name="Rohde M."/>
            <person name="Spring S."/>
            <person name="Goker M."/>
            <person name="Detter J.C."/>
            <person name="Woyke T."/>
            <person name="Bristow J."/>
            <person name="Eisen J.A."/>
            <person name="Markowitz V."/>
            <person name="Hugenholtz P."/>
            <person name="Kyrpides N.C."/>
            <person name="Klenk H.P."/>
        </authorList>
    </citation>
    <scope>NUCLEOTIDE SEQUENCE [LARGE SCALE GENOMIC DNA]</scope>
    <source>
        <strain evidence="10">DSM 15286 / JCM 11887 / CIR29812</strain>
    </source>
</reference>
<dbReference type="CDD" id="cd07731">
    <property type="entry name" value="ComA-like_MBL-fold"/>
    <property type="match status" value="1"/>
</dbReference>
<dbReference type="Pfam" id="PF03772">
    <property type="entry name" value="Competence"/>
    <property type="match status" value="1"/>
</dbReference>
<keyword evidence="3 6" id="KW-0812">Transmembrane</keyword>
<sequence>MALFWAGGLFLAWERAFILAPLLLTLLLISRLNCSKFWPFCLAGLLAFFLGLKIFPPPQEINLKKSKGEFIFLLESPLIPGEWAQRAEAKLIPSKEKAILYFPTYIHLNPGEKFKAYTTLRPPRGHLNPFSGSLARQKLAQGFKFTGYVRKVEKLEQVEKKPIALLRAKLFTFAENLSPQARGLFECLILGEKRNIPLSLREKFEKTGLFHLLAVSGLHIAILFGLIVFVFRKILLVLPTNIITRLLNKFTAKQWCYLLAFPLVLAYVLVSGPSPSALRAFVMFTLYGLALWCWREIRGFDLLALAVILILLFQPEAVGSLSFRLSVSAVIGLLLAHRLLKRLPENLNPVVNYLVNGLGYSLAASLFTAPFIFWLKGSISPWAPLTNLIAIPLWGFLVLPLEFLATGTALLGLSWAKVPAELAAKVISWPILPLPQITAPYPIGAFLLTFLLLAIALAMVKINRRFALGIGLFTLALGLWFYRANQELSYVMILDIGQGSCAVAKNTEKGVILFDTGPARGPYDSAIFVTLPLLHKMGILQVQTIVISHFQADHAGGLKSILKEYPQAQVFSPEKIPGQLSQLHFYPANSFFKGNDSSLVSRLNLKGFTFLFPGDITRGRELTLIKENIKADVLILPHHGSNTSSSYPFLKKVEPILAISSSRWQKHPSKKILKRLADLNIPHYGTKTSGALTVFVENGRIFLCEEVKRRKAPLLMRALWPYLRTGCTEVKI</sequence>
<dbReference type="RefSeq" id="WP_013906798.1">
    <property type="nucleotide sequence ID" value="NC_015681.1"/>
</dbReference>
<dbReference type="GO" id="GO:0005886">
    <property type="term" value="C:plasma membrane"/>
    <property type="evidence" value="ECO:0007669"/>
    <property type="project" value="UniProtKB-SubCell"/>
</dbReference>
<evidence type="ECO:0000256" key="3">
    <source>
        <dbReference type="ARBA" id="ARBA00022692"/>
    </source>
</evidence>
<evidence type="ECO:0000313" key="10">
    <source>
        <dbReference type="Proteomes" id="UP000006793"/>
    </source>
</evidence>
<dbReference type="FunCoup" id="F8A902">
    <property type="interactions" value="162"/>
</dbReference>
<reference evidence="10" key="1">
    <citation type="submission" date="2011-04" db="EMBL/GenBank/DDBJ databases">
        <title>The complete genome of Thermodesulfatator indicus DSM 15286.</title>
        <authorList>
            <person name="Lucas S."/>
            <person name="Copeland A."/>
            <person name="Lapidus A."/>
            <person name="Bruce D."/>
            <person name="Goodwin L."/>
            <person name="Pitluck S."/>
            <person name="Peters L."/>
            <person name="Kyrpides N."/>
            <person name="Mavromatis K."/>
            <person name="Pagani I."/>
            <person name="Ivanova N."/>
            <person name="Saunders L."/>
            <person name="Detter J.C."/>
            <person name="Tapia R."/>
            <person name="Han C."/>
            <person name="Land M."/>
            <person name="Hauser L."/>
            <person name="Markowitz V."/>
            <person name="Cheng J.-F."/>
            <person name="Hugenholtz P."/>
            <person name="Woyke T."/>
            <person name="Wu D."/>
            <person name="Spring S."/>
            <person name="Schroeder M."/>
            <person name="Brambilla E."/>
            <person name="Klenk H.-P."/>
            <person name="Eisen J.A."/>
        </authorList>
    </citation>
    <scope>NUCLEOTIDE SEQUENCE [LARGE SCALE GENOMIC DNA]</scope>
    <source>
        <strain evidence="10">DSM 15286 / JCM 11887 / CIR29812</strain>
    </source>
</reference>
<dbReference type="eggNOG" id="COG0658">
    <property type="taxonomic scope" value="Bacteria"/>
</dbReference>
<evidence type="ECO:0000256" key="4">
    <source>
        <dbReference type="ARBA" id="ARBA00022989"/>
    </source>
</evidence>
<dbReference type="Pfam" id="PF00753">
    <property type="entry name" value="Lactamase_B"/>
    <property type="match status" value="1"/>
</dbReference>
<dbReference type="Proteomes" id="UP000006793">
    <property type="component" value="Chromosome"/>
</dbReference>
<feature type="transmembrane region" description="Helical" evidence="6">
    <location>
        <begin position="37"/>
        <end position="55"/>
    </location>
</feature>
<feature type="transmembrane region" description="Helical" evidence="6">
    <location>
        <begin position="466"/>
        <end position="482"/>
    </location>
</feature>
<dbReference type="STRING" id="667014.Thein_0166"/>
<dbReference type="InterPro" id="IPR036866">
    <property type="entry name" value="RibonucZ/Hydroxyglut_hydro"/>
</dbReference>
<dbReference type="NCBIfam" id="TIGR00361">
    <property type="entry name" value="ComEC_Rec2"/>
    <property type="match status" value="1"/>
</dbReference>
<proteinExistence type="predicted"/>
<feature type="transmembrane region" description="Helical" evidence="6">
    <location>
        <begin position="299"/>
        <end position="315"/>
    </location>
</feature>
<name>F8A902_THEID</name>
<evidence type="ECO:0000259" key="8">
    <source>
        <dbReference type="Pfam" id="PF03772"/>
    </source>
</evidence>
<dbReference type="NCBIfam" id="TIGR00360">
    <property type="entry name" value="ComEC_N-term"/>
    <property type="match status" value="1"/>
</dbReference>
<keyword evidence="2" id="KW-1003">Cell membrane</keyword>
<accession>F8A902</accession>
<feature type="domain" description="ComEC/Rec2-related protein" evidence="8">
    <location>
        <begin position="188"/>
        <end position="460"/>
    </location>
</feature>
<dbReference type="InterPro" id="IPR052159">
    <property type="entry name" value="Competence_DNA_uptake"/>
</dbReference>
<dbReference type="InParanoid" id="F8A902"/>
<feature type="transmembrane region" description="Helical" evidence="6">
    <location>
        <begin position="321"/>
        <end position="340"/>
    </location>
</feature>
<dbReference type="AlphaFoldDB" id="F8A902"/>
<evidence type="ECO:0000256" key="2">
    <source>
        <dbReference type="ARBA" id="ARBA00022475"/>
    </source>
</evidence>
<gene>
    <name evidence="9" type="ordered locus">Thein_0166</name>
</gene>
<feature type="transmembrane region" description="Helical" evidence="6">
    <location>
        <begin position="352"/>
        <end position="373"/>
    </location>
</feature>
<protein>
    <submittedName>
        <fullName evidence="9">DNA internalization-related competence protein ComEC/Rec2</fullName>
    </submittedName>
</protein>
<evidence type="ECO:0000256" key="5">
    <source>
        <dbReference type="ARBA" id="ARBA00023136"/>
    </source>
</evidence>
<feature type="transmembrane region" description="Helical" evidence="6">
    <location>
        <begin position="437"/>
        <end position="460"/>
    </location>
</feature>
<evidence type="ECO:0000256" key="6">
    <source>
        <dbReference type="SAM" id="Phobius"/>
    </source>
</evidence>
<comment type="subcellular location">
    <subcellularLocation>
        <location evidence="1">Cell membrane</location>
        <topology evidence="1">Multi-pass membrane protein</topology>
    </subcellularLocation>
</comment>
<organism evidence="9 10">
    <name type="scientific">Thermodesulfatator indicus (strain DSM 15286 / JCM 11887 / CIR29812)</name>
    <dbReference type="NCBI Taxonomy" id="667014"/>
    <lineage>
        <taxon>Bacteria</taxon>
        <taxon>Pseudomonadati</taxon>
        <taxon>Thermodesulfobacteriota</taxon>
        <taxon>Thermodesulfobacteria</taxon>
        <taxon>Thermodesulfobacteriales</taxon>
        <taxon>Thermodesulfatatoraceae</taxon>
        <taxon>Thermodesulfatator</taxon>
    </lineage>
</organism>
<evidence type="ECO:0000259" key="7">
    <source>
        <dbReference type="Pfam" id="PF00753"/>
    </source>
</evidence>
<dbReference type="InterPro" id="IPR004477">
    <property type="entry name" value="ComEC_N"/>
</dbReference>
<dbReference type="EMBL" id="CP002683">
    <property type="protein sequence ID" value="AEH44051.1"/>
    <property type="molecule type" value="Genomic_DNA"/>
</dbReference>
<dbReference type="PANTHER" id="PTHR30619:SF7">
    <property type="entry name" value="BETA-LACTAMASE DOMAIN PROTEIN"/>
    <property type="match status" value="1"/>
</dbReference>
<dbReference type="PANTHER" id="PTHR30619">
    <property type="entry name" value="DNA INTERNALIZATION/COMPETENCE PROTEIN COMEC/REC2"/>
    <property type="match status" value="1"/>
</dbReference>
<feature type="transmembrane region" description="Helical" evidence="6">
    <location>
        <begin position="209"/>
        <end position="231"/>
    </location>
</feature>
<dbReference type="Gene3D" id="3.60.15.10">
    <property type="entry name" value="Ribonuclease Z/Hydroxyacylglutathione hydrolase-like"/>
    <property type="match status" value="2"/>
</dbReference>
<dbReference type="SUPFAM" id="SSF56281">
    <property type="entry name" value="Metallo-hydrolase/oxidoreductase"/>
    <property type="match status" value="1"/>
</dbReference>
<dbReference type="eggNOG" id="COG2333">
    <property type="taxonomic scope" value="Bacteria"/>
</dbReference>
<feature type="transmembrane region" description="Helical" evidence="6">
    <location>
        <begin position="393"/>
        <end position="416"/>
    </location>
</feature>
<evidence type="ECO:0000256" key="1">
    <source>
        <dbReference type="ARBA" id="ARBA00004651"/>
    </source>
</evidence>
<dbReference type="HOGENOM" id="CLU_010363_2_1_0"/>
<dbReference type="OrthoDB" id="9761531at2"/>
<dbReference type="InterPro" id="IPR004797">
    <property type="entry name" value="Competence_ComEC/Rec2"/>
</dbReference>